<keyword evidence="3" id="KW-1185">Reference proteome</keyword>
<evidence type="ECO:0000256" key="1">
    <source>
        <dbReference type="SAM" id="Phobius"/>
    </source>
</evidence>
<dbReference type="EMBL" id="BPLR01021679">
    <property type="protein sequence ID" value="GIX92309.1"/>
    <property type="molecule type" value="Genomic_DNA"/>
</dbReference>
<accession>A0AAV4P8Q8</accession>
<gene>
    <name evidence="2" type="ORF">CEXT_757741</name>
</gene>
<keyword evidence="1" id="KW-1133">Transmembrane helix</keyword>
<reference evidence="2 3" key="1">
    <citation type="submission" date="2021-06" db="EMBL/GenBank/DDBJ databases">
        <title>Caerostris extrusa draft genome.</title>
        <authorList>
            <person name="Kono N."/>
            <person name="Arakawa K."/>
        </authorList>
    </citation>
    <scope>NUCLEOTIDE SEQUENCE [LARGE SCALE GENOMIC DNA]</scope>
</reference>
<dbReference type="AlphaFoldDB" id="A0AAV4P8Q8"/>
<keyword evidence="1" id="KW-0812">Transmembrane</keyword>
<name>A0AAV4P8Q8_CAEEX</name>
<feature type="transmembrane region" description="Helical" evidence="1">
    <location>
        <begin position="15"/>
        <end position="39"/>
    </location>
</feature>
<protein>
    <submittedName>
        <fullName evidence="2">Uncharacterized protein</fullName>
    </submittedName>
</protein>
<sequence length="101" mass="11133">MPFEAWGVTPLCVKFLNLCGGSFFLLKFVVTINGSTAFLRNRNSKPILKDLLRKSLSKCIRFVLEFVFAGPIRNDGSDRVVDSVINSNEGGRLAVVAQQAI</sequence>
<dbReference type="Proteomes" id="UP001054945">
    <property type="component" value="Unassembled WGS sequence"/>
</dbReference>
<evidence type="ECO:0000313" key="2">
    <source>
        <dbReference type="EMBL" id="GIX92309.1"/>
    </source>
</evidence>
<organism evidence="2 3">
    <name type="scientific">Caerostris extrusa</name>
    <name type="common">Bark spider</name>
    <name type="synonym">Caerostris bankana</name>
    <dbReference type="NCBI Taxonomy" id="172846"/>
    <lineage>
        <taxon>Eukaryota</taxon>
        <taxon>Metazoa</taxon>
        <taxon>Ecdysozoa</taxon>
        <taxon>Arthropoda</taxon>
        <taxon>Chelicerata</taxon>
        <taxon>Arachnida</taxon>
        <taxon>Araneae</taxon>
        <taxon>Araneomorphae</taxon>
        <taxon>Entelegynae</taxon>
        <taxon>Araneoidea</taxon>
        <taxon>Araneidae</taxon>
        <taxon>Caerostris</taxon>
    </lineage>
</organism>
<comment type="caution">
    <text evidence="2">The sequence shown here is derived from an EMBL/GenBank/DDBJ whole genome shotgun (WGS) entry which is preliminary data.</text>
</comment>
<keyword evidence="1" id="KW-0472">Membrane</keyword>
<evidence type="ECO:0000313" key="3">
    <source>
        <dbReference type="Proteomes" id="UP001054945"/>
    </source>
</evidence>
<proteinExistence type="predicted"/>